<dbReference type="GO" id="GO:0003677">
    <property type="term" value="F:DNA binding"/>
    <property type="evidence" value="ECO:0007669"/>
    <property type="project" value="UniProtKB-KW"/>
</dbReference>
<feature type="binding site" evidence="10">
    <location>
        <position position="249"/>
    </location>
    <ligand>
        <name>Mn(2+)</name>
        <dbReference type="ChEBI" id="CHEBI:29035"/>
    </ligand>
</feature>
<evidence type="ECO:0000313" key="11">
    <source>
        <dbReference type="EMBL" id="PWI26429.1"/>
    </source>
</evidence>
<sequence length="343" mass="39509">MRKLLNTLFITQENTYLTLKGETVVILVEQEKIGQIPLLNLEGICTFGYAGASPKLMAYCAEKDINLTFFTPTGRFLARVTGKSQGNVLLRKVQYRISDDELESTKIAKNMIFGKISNQRWQLERAIRDHPMRIDHMKFKKTSLYLKLVLENILQCNNLESLRGYEGQAASMYFSCFNDLLLQQDDDFAFTTRSRRPPLDRINALLSFSYSLLSSEVGAALENVGLDAYVGFLHRDRPGRMSLALDMMEELRPLLADRFVISLINRKEIKANDFLIKENGAVSLTEEARKIFLKKWQQKKMESLTHPRLKEKINWGLVPHAQALLLARHLRGDSEEYPPFLWK</sequence>
<keyword evidence="4 10" id="KW-0378">Hydrolase</keyword>
<evidence type="ECO:0000256" key="4">
    <source>
        <dbReference type="ARBA" id="ARBA00022801"/>
    </source>
</evidence>
<feature type="binding site" evidence="10">
    <location>
        <position position="166"/>
    </location>
    <ligand>
        <name>Mn(2+)</name>
        <dbReference type="ChEBI" id="CHEBI:29035"/>
    </ligand>
</feature>
<keyword evidence="7 10" id="KW-0238">DNA-binding</keyword>
<dbReference type="Gene3D" id="3.100.10.20">
    <property type="entry name" value="CRISPR-associated endonuclease Cas1, N-terminal domain"/>
    <property type="match status" value="1"/>
</dbReference>
<dbReference type="EC" id="3.1.-.-" evidence="10"/>
<evidence type="ECO:0000313" key="12">
    <source>
        <dbReference type="Proteomes" id="UP000245938"/>
    </source>
</evidence>
<keyword evidence="3 10" id="KW-0255">Endonuclease</keyword>
<evidence type="ECO:0000256" key="7">
    <source>
        <dbReference type="ARBA" id="ARBA00023125"/>
    </source>
</evidence>
<dbReference type="GO" id="GO:0046872">
    <property type="term" value="F:metal ion binding"/>
    <property type="evidence" value="ECO:0007669"/>
    <property type="project" value="UniProtKB-UniRule"/>
</dbReference>
<dbReference type="HAMAP" id="MF_01470">
    <property type="entry name" value="Cas1"/>
    <property type="match status" value="1"/>
</dbReference>
<proteinExistence type="inferred from homology"/>
<evidence type="ECO:0000256" key="1">
    <source>
        <dbReference type="ARBA" id="ARBA00022722"/>
    </source>
</evidence>
<comment type="caution">
    <text evidence="11">The sequence shown here is derived from an EMBL/GenBank/DDBJ whole genome shotgun (WGS) entry which is preliminary data.</text>
</comment>
<name>A0A2U3API7_9BACL</name>
<dbReference type="NCBIfam" id="TIGR03640">
    <property type="entry name" value="cas1_DVULG"/>
    <property type="match status" value="1"/>
</dbReference>
<dbReference type="GO" id="GO:0043571">
    <property type="term" value="P:maintenance of CRISPR repeat elements"/>
    <property type="evidence" value="ECO:0007669"/>
    <property type="project" value="UniProtKB-UniRule"/>
</dbReference>
<dbReference type="InterPro" id="IPR050646">
    <property type="entry name" value="Cas1"/>
</dbReference>
<dbReference type="InterPro" id="IPR019856">
    <property type="entry name" value="CRISPR-assoc_Cas1_DVULG"/>
</dbReference>
<keyword evidence="8 10" id="KW-0464">Manganese</keyword>
<dbReference type="GO" id="GO:0004520">
    <property type="term" value="F:DNA endonuclease activity"/>
    <property type="evidence" value="ECO:0007669"/>
    <property type="project" value="InterPro"/>
</dbReference>
<dbReference type="AlphaFoldDB" id="A0A2U3API7"/>
<dbReference type="InterPro" id="IPR042206">
    <property type="entry name" value="CRISPR-assoc_Cas1_C"/>
</dbReference>
<dbReference type="GO" id="GO:0051607">
    <property type="term" value="P:defense response to virus"/>
    <property type="evidence" value="ECO:0007669"/>
    <property type="project" value="UniProtKB-UniRule"/>
</dbReference>
<dbReference type="Gene3D" id="1.20.120.920">
    <property type="entry name" value="CRISPR-associated endonuclease Cas1, C-terminal domain"/>
    <property type="match status" value="1"/>
</dbReference>
<reference evidence="11 12" key="1">
    <citation type="submission" date="2018-05" db="EMBL/GenBank/DDBJ databases">
        <title>Kurthia sibirica genome sequence.</title>
        <authorList>
            <person name="Maclea K.S."/>
            <person name="Goen A.E."/>
        </authorList>
    </citation>
    <scope>NUCLEOTIDE SEQUENCE [LARGE SCALE GENOMIC DNA]</scope>
    <source>
        <strain evidence="11 12">ATCC 49154</strain>
    </source>
</reference>
<organism evidence="11 12">
    <name type="scientific">Kurthia sibirica</name>
    <dbReference type="NCBI Taxonomy" id="202750"/>
    <lineage>
        <taxon>Bacteria</taxon>
        <taxon>Bacillati</taxon>
        <taxon>Bacillota</taxon>
        <taxon>Bacilli</taxon>
        <taxon>Bacillales</taxon>
        <taxon>Caryophanaceae</taxon>
        <taxon>Kurthia</taxon>
    </lineage>
</organism>
<dbReference type="RefSeq" id="WP_109305033.1">
    <property type="nucleotide sequence ID" value="NZ_BJUF01000003.1"/>
</dbReference>
<comment type="subunit">
    <text evidence="9 10">Homodimer, forms a heterotetramer with a Cas2 homodimer.</text>
</comment>
<gene>
    <name evidence="10" type="primary">cas1</name>
    <name evidence="11" type="ORF">DEX24_03600</name>
</gene>
<dbReference type="EMBL" id="QFVR01000003">
    <property type="protein sequence ID" value="PWI26429.1"/>
    <property type="molecule type" value="Genomic_DNA"/>
</dbReference>
<dbReference type="Proteomes" id="UP000245938">
    <property type="component" value="Unassembled WGS sequence"/>
</dbReference>
<accession>A0A2U3API7</accession>
<evidence type="ECO:0000256" key="9">
    <source>
        <dbReference type="ARBA" id="ARBA00038592"/>
    </source>
</evidence>
<keyword evidence="6 10" id="KW-0051">Antiviral defense</keyword>
<comment type="function">
    <text evidence="10">CRISPR (clustered regularly interspaced short palindromic repeat), is an adaptive immune system that provides protection against mobile genetic elements (viruses, transposable elements and conjugative plasmids). CRISPR clusters contain spacers, sequences complementary to antecedent mobile elements, and target invading nucleic acids. CRISPR clusters are transcribed and processed into CRISPR RNA (crRNA). Acts as a dsDNA endonuclease. Involved in the integration of spacer DNA into the CRISPR cassette.</text>
</comment>
<keyword evidence="1 10" id="KW-0540">Nuclease</keyword>
<keyword evidence="12" id="KW-1185">Reference proteome</keyword>
<dbReference type="GO" id="GO:0016787">
    <property type="term" value="F:hydrolase activity"/>
    <property type="evidence" value="ECO:0007669"/>
    <property type="project" value="UniProtKB-KW"/>
</dbReference>
<dbReference type="PANTHER" id="PTHR34353:SF2">
    <property type="entry name" value="CRISPR-ASSOCIATED ENDONUCLEASE CAS1 1"/>
    <property type="match status" value="1"/>
</dbReference>
<dbReference type="PANTHER" id="PTHR34353">
    <property type="entry name" value="CRISPR-ASSOCIATED ENDONUCLEASE CAS1 1"/>
    <property type="match status" value="1"/>
</dbReference>
<keyword evidence="2 10" id="KW-0479">Metal-binding</keyword>
<feature type="binding site" evidence="10">
    <location>
        <position position="234"/>
    </location>
    <ligand>
        <name>Mn(2+)</name>
        <dbReference type="ChEBI" id="CHEBI:29035"/>
    </ligand>
</feature>
<evidence type="ECO:0000256" key="8">
    <source>
        <dbReference type="ARBA" id="ARBA00023211"/>
    </source>
</evidence>
<dbReference type="NCBIfam" id="TIGR00287">
    <property type="entry name" value="cas1"/>
    <property type="match status" value="1"/>
</dbReference>
<evidence type="ECO:0000256" key="2">
    <source>
        <dbReference type="ARBA" id="ARBA00022723"/>
    </source>
</evidence>
<evidence type="ECO:0000256" key="6">
    <source>
        <dbReference type="ARBA" id="ARBA00023118"/>
    </source>
</evidence>
<dbReference type="InterPro" id="IPR042211">
    <property type="entry name" value="CRISPR-assoc_Cas1_N"/>
</dbReference>
<evidence type="ECO:0000256" key="10">
    <source>
        <dbReference type="HAMAP-Rule" id="MF_01470"/>
    </source>
</evidence>
<protein>
    <recommendedName>
        <fullName evidence="10">CRISPR-associated endonuclease Cas1</fullName>
        <ecNumber evidence="10">3.1.-.-</ecNumber>
    </recommendedName>
</protein>
<comment type="similarity">
    <text evidence="10">Belongs to the CRISPR-associated endonuclease Cas1 family.</text>
</comment>
<dbReference type="Pfam" id="PF01867">
    <property type="entry name" value="Cas_Cas1"/>
    <property type="match status" value="1"/>
</dbReference>
<dbReference type="InterPro" id="IPR002729">
    <property type="entry name" value="CRISPR-assoc_Cas1"/>
</dbReference>
<dbReference type="OrthoDB" id="9803119at2"/>
<keyword evidence="5 10" id="KW-0460">Magnesium</keyword>
<comment type="cofactor">
    <cofactor evidence="10">
        <name>Mg(2+)</name>
        <dbReference type="ChEBI" id="CHEBI:18420"/>
    </cofactor>
    <cofactor evidence="10">
        <name>Mn(2+)</name>
        <dbReference type="ChEBI" id="CHEBI:29035"/>
    </cofactor>
</comment>
<evidence type="ECO:0000256" key="3">
    <source>
        <dbReference type="ARBA" id="ARBA00022759"/>
    </source>
</evidence>
<evidence type="ECO:0000256" key="5">
    <source>
        <dbReference type="ARBA" id="ARBA00022842"/>
    </source>
</evidence>